<sequence length="943" mass="106562">MRQRVDPTWKPPPAPPPVTVSKQIGQRAESPAAPTQSHYLPQRARQGPRAEGEVRRPVCPPKLGSPRAGGLVRNDRPRPAPFFLAVLALALVGWGKEGFGARWQDPARRPLRREGFWLPSVGAMDSLQSDPYTRSSLQMQLIDTTTSFETSNLDLVKHEVPTPQVGMTFETVDLAYQSYLEYGYRAGFGVSKRTSHSVDGVKYRATFVCYKGGIARIKPGLKARRRLVAKTGCKAMMVVKYNASENHWEVVFVELEHNHPCNPEMVRFMMCFKDLPDWQREHRPFNAKTRLNPKIHSGRGRPPNQNKDFMVRSFAQSNYSIEAAAKCGKLRFAEGDVEALLVFFDKMQAQNSNFFYNWDMDDEGRLKNVCWVDARSRAAYQHFSDVVCFDTVYLTYQFVIPLVAFLGINHHGQFVLLGCGLLGDESPETFSWLFKKWLKCMNDKAPEAIITTHSRPVVKAVSEVFLNTRHRYNLWHIMKELPDMSGRVEDKEAISLRMKKVVYDTITAADFEREWVEMANQYNLHDNRWLTTLFEERAKWVPAYVKDAFWAGISTVRRSERLEAFFDGYITPETTIKIFVEQFDTAMKLRSDREAYDDFRSFQQRPQALSGLLFEEQFANAYTINIFQKFQDQLKQLMNVTCTEVSRNGSIVTYTVTVIGKERKFDYRVMYNSAEKEVWCICRSFQFKGILCSHALAVLKQELVMLIPSKYILDRWRKDYKCPEESKETPIQPEAANPTGKGSKPENVRDDKVDNLYNDGHQYFADIVEMGATDPDAMEYVLSVMKEAKEKVRKFEESRKEKRPGESPVSASKKGAKSSKPSAEDVGNSTSVSALANTAMATGAPTMMVAAASATPVSSTPMPVPSCTQMPVPPTMMAMATTSAAVPPGMFLVPMHPHMVFPPFTPGLPTAVPPVAPPPAPTANAVAVVSNPTKKRKKRKGNN</sequence>
<dbReference type="InterPro" id="IPR004330">
    <property type="entry name" value="FAR1_DNA_bnd_dom"/>
</dbReference>
<keyword evidence="2 6" id="KW-0479">Metal-binding</keyword>
<feature type="region of interest" description="Disordered" evidence="7">
    <location>
        <begin position="1"/>
        <end position="72"/>
    </location>
</feature>
<dbReference type="SMART" id="SM00575">
    <property type="entry name" value="ZnF_PMZ"/>
    <property type="match status" value="1"/>
</dbReference>
<feature type="compositionally biased region" description="Basic and acidic residues" evidence="7">
    <location>
        <begin position="743"/>
        <end position="752"/>
    </location>
</feature>
<feature type="region of interest" description="Disordered" evidence="7">
    <location>
        <begin position="920"/>
        <end position="943"/>
    </location>
</feature>
<evidence type="ECO:0000256" key="3">
    <source>
        <dbReference type="ARBA" id="ARBA00022771"/>
    </source>
</evidence>
<dbReference type="Pfam" id="PF04434">
    <property type="entry name" value="SWIM"/>
    <property type="match status" value="1"/>
</dbReference>
<dbReference type="Gramene" id="AET2Gv20757800.2">
    <property type="protein sequence ID" value="AET2Gv20757800.2"/>
    <property type="gene ID" value="AET2Gv20757800"/>
</dbReference>
<dbReference type="EnsemblPlants" id="AET2Gv20757800.2">
    <property type="protein sequence ID" value="AET2Gv20757800.2"/>
    <property type="gene ID" value="AET2Gv20757800"/>
</dbReference>
<dbReference type="InterPro" id="IPR018289">
    <property type="entry name" value="MULE_transposase_dom"/>
</dbReference>
<feature type="compositionally biased region" description="Pro residues" evidence="7">
    <location>
        <begin position="9"/>
        <end position="18"/>
    </location>
</feature>
<evidence type="ECO:0000259" key="8">
    <source>
        <dbReference type="PROSITE" id="PS50966"/>
    </source>
</evidence>
<dbReference type="GO" id="GO:0006355">
    <property type="term" value="P:regulation of DNA-templated transcription"/>
    <property type="evidence" value="ECO:0007669"/>
    <property type="project" value="UniProtKB-UniRule"/>
</dbReference>
<dbReference type="Pfam" id="PF10551">
    <property type="entry name" value="MULE"/>
    <property type="match status" value="1"/>
</dbReference>
<evidence type="ECO:0000313" key="10">
    <source>
        <dbReference type="Proteomes" id="UP000015105"/>
    </source>
</evidence>
<comment type="function">
    <text evidence="6">Putative transcription activator involved in regulating light control of development.</text>
</comment>
<keyword evidence="10" id="KW-1185">Reference proteome</keyword>
<evidence type="ECO:0000256" key="4">
    <source>
        <dbReference type="ARBA" id="ARBA00022833"/>
    </source>
</evidence>
<dbReference type="GO" id="GO:0005634">
    <property type="term" value="C:nucleus"/>
    <property type="evidence" value="ECO:0007669"/>
    <property type="project" value="UniProtKB-SubCell"/>
</dbReference>
<evidence type="ECO:0000256" key="2">
    <source>
        <dbReference type="ARBA" id="ARBA00022723"/>
    </source>
</evidence>
<keyword evidence="6" id="KW-0539">Nucleus</keyword>
<protein>
    <recommendedName>
        <fullName evidence="6">Protein FAR1-RELATED SEQUENCE</fullName>
    </recommendedName>
</protein>
<proteinExistence type="inferred from homology"/>
<reference evidence="10" key="2">
    <citation type="journal article" date="2017" name="Nat. Plants">
        <title>The Aegilops tauschii genome reveals multiple impacts of transposons.</title>
        <authorList>
            <person name="Zhao G."/>
            <person name="Zou C."/>
            <person name="Li K."/>
            <person name="Wang K."/>
            <person name="Li T."/>
            <person name="Gao L."/>
            <person name="Zhang X."/>
            <person name="Wang H."/>
            <person name="Yang Z."/>
            <person name="Liu X."/>
            <person name="Jiang W."/>
            <person name="Mao L."/>
            <person name="Kong X."/>
            <person name="Jiao Y."/>
            <person name="Jia J."/>
        </authorList>
    </citation>
    <scope>NUCLEOTIDE SEQUENCE [LARGE SCALE GENOMIC DNA]</scope>
    <source>
        <strain evidence="10">cv. AL8/78</strain>
    </source>
</reference>
<reference evidence="10" key="1">
    <citation type="journal article" date="2014" name="Science">
        <title>Ancient hybridizations among the ancestral genomes of bread wheat.</title>
        <authorList>
            <consortium name="International Wheat Genome Sequencing Consortium,"/>
            <person name="Marcussen T."/>
            <person name="Sandve S.R."/>
            <person name="Heier L."/>
            <person name="Spannagl M."/>
            <person name="Pfeifer M."/>
            <person name="Jakobsen K.S."/>
            <person name="Wulff B.B."/>
            <person name="Steuernagel B."/>
            <person name="Mayer K.F."/>
            <person name="Olsen O.A."/>
        </authorList>
    </citation>
    <scope>NUCLEOTIDE SEQUENCE [LARGE SCALE GENOMIC DNA]</scope>
    <source>
        <strain evidence="10">cv. AL8/78</strain>
    </source>
</reference>
<evidence type="ECO:0000313" key="9">
    <source>
        <dbReference type="EnsemblPlants" id="AET2Gv20757800.2"/>
    </source>
</evidence>
<feature type="region of interest" description="Disordered" evidence="7">
    <location>
        <begin position="723"/>
        <end position="752"/>
    </location>
</feature>
<evidence type="ECO:0000256" key="6">
    <source>
        <dbReference type="RuleBase" id="RU367018"/>
    </source>
</evidence>
<comment type="subcellular location">
    <subcellularLocation>
        <location evidence="6">Nucleus</location>
    </subcellularLocation>
</comment>
<comment type="similarity">
    <text evidence="1 6">Belongs to the FHY3/FAR1 family.</text>
</comment>
<feature type="compositionally biased region" description="Low complexity" evidence="7">
    <location>
        <begin position="807"/>
        <end position="821"/>
    </location>
</feature>
<dbReference type="STRING" id="200361.A0A453C7A2"/>
<reference evidence="9" key="4">
    <citation type="submission" date="2019-03" db="UniProtKB">
        <authorList>
            <consortium name="EnsemblPlants"/>
        </authorList>
    </citation>
    <scope>IDENTIFICATION</scope>
</reference>
<name>A0A453C7A2_AEGTS</name>
<dbReference type="InterPro" id="IPR006564">
    <property type="entry name" value="Znf_PMZ"/>
</dbReference>
<evidence type="ECO:0000256" key="7">
    <source>
        <dbReference type="SAM" id="MobiDB-lite"/>
    </source>
</evidence>
<keyword evidence="3 5" id="KW-0863">Zinc-finger</keyword>
<dbReference type="PROSITE" id="PS50966">
    <property type="entry name" value="ZF_SWIM"/>
    <property type="match status" value="1"/>
</dbReference>
<reference evidence="9" key="5">
    <citation type="journal article" date="2021" name="G3 (Bethesda)">
        <title>Aegilops tauschii genome assembly Aet v5.0 features greater sequence contiguity and improved annotation.</title>
        <authorList>
            <person name="Wang L."/>
            <person name="Zhu T."/>
            <person name="Rodriguez J.C."/>
            <person name="Deal K.R."/>
            <person name="Dubcovsky J."/>
            <person name="McGuire P.E."/>
            <person name="Lux T."/>
            <person name="Spannagl M."/>
            <person name="Mayer K.F.X."/>
            <person name="Baldrich P."/>
            <person name="Meyers B.C."/>
            <person name="Huo N."/>
            <person name="Gu Y.Q."/>
            <person name="Zhou H."/>
            <person name="Devos K.M."/>
            <person name="Bennetzen J.L."/>
            <person name="Unver T."/>
            <person name="Budak H."/>
            <person name="Gulick P.J."/>
            <person name="Galiba G."/>
            <person name="Kalapos B."/>
            <person name="Nelson D.R."/>
            <person name="Li P."/>
            <person name="You F.M."/>
            <person name="Luo M.C."/>
            <person name="Dvorak J."/>
        </authorList>
    </citation>
    <scope>NUCLEOTIDE SEQUENCE [LARGE SCALE GENOMIC DNA]</scope>
    <source>
        <strain evidence="9">cv. AL8/78</strain>
    </source>
</reference>
<evidence type="ECO:0000256" key="1">
    <source>
        <dbReference type="ARBA" id="ARBA00005889"/>
    </source>
</evidence>
<feature type="compositionally biased region" description="Basic and acidic residues" evidence="7">
    <location>
        <begin position="795"/>
        <end position="805"/>
    </location>
</feature>
<dbReference type="AlphaFoldDB" id="A0A453C7A2"/>
<accession>A0A453C7A2</accession>
<feature type="compositionally biased region" description="Basic residues" evidence="7">
    <location>
        <begin position="933"/>
        <end position="943"/>
    </location>
</feature>
<organism evidence="9 10">
    <name type="scientific">Aegilops tauschii subsp. strangulata</name>
    <name type="common">Goatgrass</name>
    <dbReference type="NCBI Taxonomy" id="200361"/>
    <lineage>
        <taxon>Eukaryota</taxon>
        <taxon>Viridiplantae</taxon>
        <taxon>Streptophyta</taxon>
        <taxon>Embryophyta</taxon>
        <taxon>Tracheophyta</taxon>
        <taxon>Spermatophyta</taxon>
        <taxon>Magnoliopsida</taxon>
        <taxon>Liliopsida</taxon>
        <taxon>Poales</taxon>
        <taxon>Poaceae</taxon>
        <taxon>BOP clade</taxon>
        <taxon>Pooideae</taxon>
        <taxon>Triticodae</taxon>
        <taxon>Triticeae</taxon>
        <taxon>Triticinae</taxon>
        <taxon>Aegilops</taxon>
    </lineage>
</organism>
<dbReference type="Pfam" id="PF03101">
    <property type="entry name" value="FAR1"/>
    <property type="match status" value="1"/>
</dbReference>
<dbReference type="GO" id="GO:0008270">
    <property type="term" value="F:zinc ion binding"/>
    <property type="evidence" value="ECO:0007669"/>
    <property type="project" value="UniProtKB-UniRule"/>
</dbReference>
<reference evidence="9" key="3">
    <citation type="journal article" date="2017" name="Nature">
        <title>Genome sequence of the progenitor of the wheat D genome Aegilops tauschii.</title>
        <authorList>
            <person name="Luo M.C."/>
            <person name="Gu Y.Q."/>
            <person name="Puiu D."/>
            <person name="Wang H."/>
            <person name="Twardziok S.O."/>
            <person name="Deal K.R."/>
            <person name="Huo N."/>
            <person name="Zhu T."/>
            <person name="Wang L."/>
            <person name="Wang Y."/>
            <person name="McGuire P.E."/>
            <person name="Liu S."/>
            <person name="Long H."/>
            <person name="Ramasamy R.K."/>
            <person name="Rodriguez J.C."/>
            <person name="Van S.L."/>
            <person name="Yuan L."/>
            <person name="Wang Z."/>
            <person name="Xia Z."/>
            <person name="Xiao L."/>
            <person name="Anderson O.D."/>
            <person name="Ouyang S."/>
            <person name="Liang Y."/>
            <person name="Zimin A.V."/>
            <person name="Pertea G."/>
            <person name="Qi P."/>
            <person name="Bennetzen J.L."/>
            <person name="Dai X."/>
            <person name="Dawson M.W."/>
            <person name="Muller H.G."/>
            <person name="Kugler K."/>
            <person name="Rivarola-Duarte L."/>
            <person name="Spannagl M."/>
            <person name="Mayer K.F.X."/>
            <person name="Lu F.H."/>
            <person name="Bevan M.W."/>
            <person name="Leroy P."/>
            <person name="Li P."/>
            <person name="You F.M."/>
            <person name="Sun Q."/>
            <person name="Liu Z."/>
            <person name="Lyons E."/>
            <person name="Wicker T."/>
            <person name="Salzberg S.L."/>
            <person name="Devos K.M."/>
            <person name="Dvorak J."/>
        </authorList>
    </citation>
    <scope>NUCLEOTIDE SEQUENCE [LARGE SCALE GENOMIC DNA]</scope>
    <source>
        <strain evidence="9">cv. AL8/78</strain>
    </source>
</reference>
<dbReference type="InterPro" id="IPR031052">
    <property type="entry name" value="FHY3/FAR1"/>
</dbReference>
<dbReference type="Proteomes" id="UP000015105">
    <property type="component" value="Chromosome 2D"/>
</dbReference>
<evidence type="ECO:0000256" key="5">
    <source>
        <dbReference type="PROSITE-ProRule" id="PRU00325"/>
    </source>
</evidence>
<feature type="region of interest" description="Disordered" evidence="7">
    <location>
        <begin position="795"/>
        <end position="829"/>
    </location>
</feature>
<keyword evidence="4 6" id="KW-0862">Zinc</keyword>
<feature type="compositionally biased region" description="Low complexity" evidence="7">
    <location>
        <begin position="922"/>
        <end position="932"/>
    </location>
</feature>
<dbReference type="PANTHER" id="PTHR31669">
    <property type="entry name" value="PROTEIN FAR1-RELATED SEQUENCE 10-RELATED"/>
    <property type="match status" value="1"/>
</dbReference>
<dbReference type="PANTHER" id="PTHR31669:SF220">
    <property type="entry name" value="PROTEIN FAR1-RELATED SEQUENCE"/>
    <property type="match status" value="1"/>
</dbReference>
<dbReference type="InterPro" id="IPR007527">
    <property type="entry name" value="Znf_SWIM"/>
</dbReference>
<feature type="domain" description="SWIM-type" evidence="8">
    <location>
        <begin position="667"/>
        <end position="703"/>
    </location>
</feature>